<gene>
    <name evidence="1" type="ORF">TPR58_02105</name>
</gene>
<dbReference type="PANTHER" id="PTHR43747:SF4">
    <property type="entry name" value="FLAVIN-DEPENDENT TRYPTOPHAN HALOGENASE"/>
    <property type="match status" value="1"/>
</dbReference>
<dbReference type="Proteomes" id="UP001427805">
    <property type="component" value="Unassembled WGS sequence"/>
</dbReference>
<evidence type="ECO:0000313" key="2">
    <source>
        <dbReference type="Proteomes" id="UP001427805"/>
    </source>
</evidence>
<dbReference type="InterPro" id="IPR006905">
    <property type="entry name" value="Flavin_halogenase"/>
</dbReference>
<keyword evidence="2" id="KW-1185">Reference proteome</keyword>
<dbReference type="InterPro" id="IPR033856">
    <property type="entry name" value="Trp_halogen"/>
</dbReference>
<dbReference type="InterPro" id="IPR036188">
    <property type="entry name" value="FAD/NAD-bd_sf"/>
</dbReference>
<accession>A0ABV0B2W5</accession>
<sequence>MSDARGGVMTLDEPMRSVAIIGGGIVGWSAAVALKRRVPALQVSILPIAVPPNALADRVENTLPSIIGFHDDLGLREDDAVLRAGSSWRLGTRFEGWAQGLPPYVHAYGPYGRPFGTASFHHHWVRAARMGTAAPYDTHSPAAMLANAGRLVGTEPELGSIFADIQIGLVLDLERYRAMLRAFAAHLGVVIHEGVLSTVQLRSADGFIGQVILEHGGSVEADLFIDASGPDGLLRDTIDAEWEDWTPWLRNDRLVRAVGPGSAPAALDHVTALAGGWRWRTSAIGKTIHGLCYSSAALEDEDARRLLVDADATDTATPVAFSQGCRTTPWARNCVAIGDAATVIEPLEWTNLHLAHSAIDRIVSMMTGRDCHPLEIADYNRQAGAEVSRVRDFVLCHYGAARRPEPFWQSRAELPESLARTLELFTERGRLPFFEEETFSRDSWLAILLGQGVIPRRVDALIEATRPDHSDAAMAGFRTTIERELPRFPTATDHHAVQMRRISR</sequence>
<dbReference type="Gene3D" id="3.50.50.60">
    <property type="entry name" value="FAD/NAD(P)-binding domain"/>
    <property type="match status" value="1"/>
</dbReference>
<comment type="caution">
    <text evidence="1">The sequence shown here is derived from an EMBL/GenBank/DDBJ whole genome shotgun (WGS) entry which is preliminary data.</text>
</comment>
<reference evidence="1 2" key="1">
    <citation type="submission" date="2024-05" db="EMBL/GenBank/DDBJ databases">
        <title>Sphingomonas sp. HF-S3 16S ribosomal RNA gene Genome sequencing and assembly.</title>
        <authorList>
            <person name="Lee H."/>
        </authorList>
    </citation>
    <scope>NUCLEOTIDE SEQUENCE [LARGE SCALE GENOMIC DNA]</scope>
    <source>
        <strain evidence="1 2">HF-S3</strain>
    </source>
</reference>
<dbReference type="RefSeq" id="WP_346244942.1">
    <property type="nucleotide sequence ID" value="NZ_JBDIZK010000001.1"/>
</dbReference>
<protein>
    <submittedName>
        <fullName evidence="1">Tryptophan 7-halogenase</fullName>
    </submittedName>
</protein>
<dbReference type="InterPro" id="IPR050816">
    <property type="entry name" value="Flavin-dep_Halogenase_NPB"/>
</dbReference>
<dbReference type="PANTHER" id="PTHR43747">
    <property type="entry name" value="FAD-BINDING PROTEIN"/>
    <property type="match status" value="1"/>
</dbReference>
<dbReference type="Pfam" id="PF04820">
    <property type="entry name" value="Trp_halogenase"/>
    <property type="match status" value="1"/>
</dbReference>
<organism evidence="1 2">
    <name type="scientific">Sphingomonas rustica</name>
    <dbReference type="NCBI Taxonomy" id="3103142"/>
    <lineage>
        <taxon>Bacteria</taxon>
        <taxon>Pseudomonadati</taxon>
        <taxon>Pseudomonadota</taxon>
        <taxon>Alphaproteobacteria</taxon>
        <taxon>Sphingomonadales</taxon>
        <taxon>Sphingomonadaceae</taxon>
        <taxon>Sphingomonas</taxon>
    </lineage>
</organism>
<dbReference type="EMBL" id="JBDIZK010000001">
    <property type="protein sequence ID" value="MEN3745944.1"/>
    <property type="molecule type" value="Genomic_DNA"/>
</dbReference>
<name>A0ABV0B2W5_9SPHN</name>
<evidence type="ECO:0000313" key="1">
    <source>
        <dbReference type="EMBL" id="MEN3745944.1"/>
    </source>
</evidence>
<proteinExistence type="predicted"/>
<dbReference type="PIRSF" id="PIRSF011396">
    <property type="entry name" value="Trp_halogenase"/>
    <property type="match status" value="1"/>
</dbReference>
<dbReference type="SUPFAM" id="SSF51905">
    <property type="entry name" value="FAD/NAD(P)-binding domain"/>
    <property type="match status" value="1"/>
</dbReference>